<accession>A0AC34Q625</accession>
<dbReference type="WBParaSite" id="JU765_v2.g13307.t1">
    <property type="protein sequence ID" value="JU765_v2.g13307.t1"/>
    <property type="gene ID" value="JU765_v2.g13307"/>
</dbReference>
<protein>
    <submittedName>
        <fullName evidence="2">Ubiquitin carboxyl-terminal hydrolase</fullName>
    </submittedName>
</protein>
<dbReference type="Proteomes" id="UP000887576">
    <property type="component" value="Unplaced"/>
</dbReference>
<evidence type="ECO:0000313" key="2">
    <source>
        <dbReference type="WBParaSite" id="JU765_v2.g13307.t1"/>
    </source>
</evidence>
<sequence length="803" mass="90962">MSASIGSNGCLNWQGKVGIVATDEPNLDKLRVGKISYSPQTNLFVLYTGNGRNEKFETSFQAHEVSDVALYASKDTVCTFKFVNEKLKNKKFCITIDFKGSLDPGNRLRPNEKAKTFCEFLLKLTNGAKSATAFPMKNGCASKRQLSTRSAADSSFLAVAKKRKDIEPLVFQSTNPMDSGKRGKRSQPAPSSSSGQKRIAYDVERDEPDALPSRISTEDEYSPVYSSLRSRNNNAVANSIWRNRSSPSGLTNMGNTCYMNSVLQAAFIIDSLSTRLFESLKFFQKEALNPSVFIERYLPLMMALSNLLNNRCCGGNLAVFLKSVHGCVSAAVDKFRNNRQEDAHEFLMDMLSQLQSEFNEAVKQLNGRAPHMMQKTDPIRLCFGYTIRRIFTCENCSFESSVEEENTNFIVHISEERLKSRGFNFADILRDSMAVEVVEHECDTCGHRIASMKPEFVRLPEHFIFVIRRYLYNQQNGNKHKLHAKVSMHKYITFVTTDTLPQQIPAEQQMKLATGCDDEKKTKNSKSVPKGIDNRWRDRKINRSNIGFMIDDNDEELILKEVFAELREKCKDTVPNKPRVTPAKDFKEDVSDTLAPLFYALTAGNEALYVKLKEMIWTNLTQNADLFIEMSGKTEKAFRDYVTKAKKNDLPASNLEIYALASIFEVVLIVLEDDKWISYAPKSIMQDDERTLINAKHSVLKTKFFMPKNVSYLASTLHPKRSKSYCLSSVVCHVGQSTEGGHYKCAVQTDGGWSMCNDDVITNCHEKTVLEKSGESGYILFYTACKDRSVSPKRERIDEFRNR</sequence>
<evidence type="ECO:0000313" key="1">
    <source>
        <dbReference type="Proteomes" id="UP000887576"/>
    </source>
</evidence>
<name>A0AC34Q625_9BILA</name>
<proteinExistence type="predicted"/>
<reference evidence="2" key="1">
    <citation type="submission" date="2022-11" db="UniProtKB">
        <authorList>
            <consortium name="WormBaseParasite"/>
        </authorList>
    </citation>
    <scope>IDENTIFICATION</scope>
</reference>
<organism evidence="1 2">
    <name type="scientific">Panagrolaimus sp. JU765</name>
    <dbReference type="NCBI Taxonomy" id="591449"/>
    <lineage>
        <taxon>Eukaryota</taxon>
        <taxon>Metazoa</taxon>
        <taxon>Ecdysozoa</taxon>
        <taxon>Nematoda</taxon>
        <taxon>Chromadorea</taxon>
        <taxon>Rhabditida</taxon>
        <taxon>Tylenchina</taxon>
        <taxon>Panagrolaimomorpha</taxon>
        <taxon>Panagrolaimoidea</taxon>
        <taxon>Panagrolaimidae</taxon>
        <taxon>Panagrolaimus</taxon>
    </lineage>
</organism>